<keyword evidence="4 5" id="KW-0472">Membrane</keyword>
<protein>
    <recommendedName>
        <fullName evidence="5">Secretory carrier-associated membrane protein</fullName>
        <shortName evidence="5">Secretory carrier membrane protein</shortName>
    </recommendedName>
</protein>
<dbReference type="GO" id="GO:0032588">
    <property type="term" value="C:trans-Golgi network membrane"/>
    <property type="evidence" value="ECO:0007669"/>
    <property type="project" value="TreeGrafter"/>
</dbReference>
<evidence type="ECO:0000256" key="7">
    <source>
        <dbReference type="SAM" id="MobiDB-lite"/>
    </source>
</evidence>
<accession>A0A023GIX8</accession>
<feature type="coiled-coil region" evidence="6">
    <location>
        <begin position="105"/>
        <end position="134"/>
    </location>
</feature>
<dbReference type="InterPro" id="IPR007273">
    <property type="entry name" value="SCAMP"/>
</dbReference>
<feature type="transmembrane region" description="Helical" evidence="5">
    <location>
        <begin position="280"/>
        <end position="305"/>
    </location>
</feature>
<feature type="transmembrane region" description="Helical" evidence="5">
    <location>
        <begin position="204"/>
        <end position="225"/>
    </location>
</feature>
<evidence type="ECO:0000256" key="3">
    <source>
        <dbReference type="ARBA" id="ARBA00022989"/>
    </source>
</evidence>
<evidence type="ECO:0000256" key="6">
    <source>
        <dbReference type="SAM" id="Coils"/>
    </source>
</evidence>
<evidence type="ECO:0000256" key="1">
    <source>
        <dbReference type="ARBA" id="ARBA00004141"/>
    </source>
</evidence>
<comment type="similarity">
    <text evidence="5">Belongs to the SCAMP family.</text>
</comment>
<feature type="region of interest" description="Disordered" evidence="7">
    <location>
        <begin position="1"/>
        <end position="72"/>
    </location>
</feature>
<dbReference type="GO" id="GO:0015031">
    <property type="term" value="P:protein transport"/>
    <property type="evidence" value="ECO:0007669"/>
    <property type="project" value="InterPro"/>
</dbReference>
<keyword evidence="3 5" id="KW-1133">Transmembrane helix</keyword>
<evidence type="ECO:0000313" key="8">
    <source>
        <dbReference type="EMBL" id="JAC33917.1"/>
    </source>
</evidence>
<comment type="subcellular location">
    <subcellularLocation>
        <location evidence="1 5">Membrane</location>
        <topology evidence="1 5">Multi-pass membrane protein</topology>
    </subcellularLocation>
</comment>
<proteinExistence type="evidence at transcript level"/>
<organism evidence="8">
    <name type="scientific">Amblyomma triste</name>
    <name type="common">Neotropical tick</name>
    <dbReference type="NCBI Taxonomy" id="251400"/>
    <lineage>
        <taxon>Eukaryota</taxon>
        <taxon>Metazoa</taxon>
        <taxon>Ecdysozoa</taxon>
        <taxon>Arthropoda</taxon>
        <taxon>Chelicerata</taxon>
        <taxon>Arachnida</taxon>
        <taxon>Acari</taxon>
        <taxon>Parasitiformes</taxon>
        <taxon>Ixodida</taxon>
        <taxon>Ixodoidea</taxon>
        <taxon>Ixodidae</taxon>
        <taxon>Amblyomminae</taxon>
        <taxon>Amblyomma</taxon>
    </lineage>
</organism>
<feature type="compositionally biased region" description="Low complexity" evidence="7">
    <location>
        <begin position="63"/>
        <end position="72"/>
    </location>
</feature>
<feature type="transmembrane region" description="Helical" evidence="5">
    <location>
        <begin position="176"/>
        <end position="198"/>
    </location>
</feature>
<evidence type="ECO:0000256" key="2">
    <source>
        <dbReference type="ARBA" id="ARBA00022692"/>
    </source>
</evidence>
<keyword evidence="6" id="KW-0175">Coiled coil</keyword>
<dbReference type="EMBL" id="GBBM01001501">
    <property type="protein sequence ID" value="JAC33917.1"/>
    <property type="molecule type" value="mRNA"/>
</dbReference>
<dbReference type="Pfam" id="PF04144">
    <property type="entry name" value="SCAMP"/>
    <property type="match status" value="1"/>
</dbReference>
<dbReference type="AlphaFoldDB" id="A0A023GIX8"/>
<evidence type="ECO:0000256" key="5">
    <source>
        <dbReference type="RuleBase" id="RU363122"/>
    </source>
</evidence>
<name>A0A023GIX8_AMBTT</name>
<evidence type="ECO:0000256" key="4">
    <source>
        <dbReference type="ARBA" id="ARBA00023136"/>
    </source>
</evidence>
<reference evidence="8" key="1">
    <citation type="submission" date="2014-03" db="EMBL/GenBank/DDBJ databases">
        <title>The sialotranscriptome of Amblyomma triste, Amblyomma parvum and Amblyomma cajennense ticks, uncovered by 454-based RNA-seq.</title>
        <authorList>
            <person name="Garcia G.R."/>
            <person name="Gardinassi L.G."/>
            <person name="Ribeiro J.M."/>
            <person name="Anatriello E."/>
            <person name="Ferreira B.R."/>
            <person name="Moreira H.N."/>
            <person name="Mafra C."/>
            <person name="Olegario M.M."/>
            <person name="Szabo P.J."/>
            <person name="Miranda-Santos I.K."/>
            <person name="Maruyama S.R."/>
        </authorList>
    </citation>
    <scope>NUCLEOTIDE SEQUENCE</scope>
    <source>
        <strain evidence="8">Mato Grasso do Sul</strain>
        <tissue evidence="8">Salivary glands</tissue>
    </source>
</reference>
<keyword evidence="2 5" id="KW-0812">Transmembrane</keyword>
<keyword evidence="5" id="KW-0813">Transport</keyword>
<dbReference type="PANTHER" id="PTHR10687:SF2">
    <property type="entry name" value="SECRETORY CARRIER-ASSOCIATED MEMBRANE PROTEIN"/>
    <property type="match status" value="1"/>
</dbReference>
<feature type="transmembrane region" description="Helical" evidence="5">
    <location>
        <begin position="237"/>
        <end position="260"/>
    </location>
</feature>
<dbReference type="GO" id="GO:0055038">
    <property type="term" value="C:recycling endosome membrane"/>
    <property type="evidence" value="ECO:0007669"/>
    <property type="project" value="TreeGrafter"/>
</dbReference>
<dbReference type="PANTHER" id="PTHR10687">
    <property type="entry name" value="SECRETORY CARRIER-ASSOCIATED MEMBRANE PROTEIN SCAMP"/>
    <property type="match status" value="1"/>
</dbReference>
<sequence>MSGLDSNPFADPHAPSPFADPAVTQVTSRSQQAQSGLGLEDYNPFAEPAQPRPTATSPPQYRPSTAATPAAAVAAPSVQPAVMQAVTEPPPAYSAGGGGGQSTTISTAELQKRQEELEKKAAELQAREEALRGAAFNARANNWPPLPEKCCVAPCFYQDIGVDIPLEFQKIVRTVYYLWIFYVLVLVLNFLGGLAVLVKMGGAAHFGFSIIYLVLFAPLSFLCWFRPLYKAFRSDSSFNFMVFFFVFFVQLIVSIIYAVGIGTTGASGFVVAIDAFSNSIALGIFLTIVATGHAVNAAWSGIMLLRVHRLYRSTGASFAKAQQEFTAGVLRNEHVQGAAANVAAEAARTAVQQNLGSRY</sequence>
<feature type="compositionally biased region" description="Polar residues" evidence="7">
    <location>
        <begin position="24"/>
        <end position="35"/>
    </location>
</feature>